<dbReference type="SUPFAM" id="SSF46689">
    <property type="entry name" value="Homeodomain-like"/>
    <property type="match status" value="1"/>
</dbReference>
<sequence>MTTQIAQLQSLLPDSIHEVAAVIGMPATLRLVERFGGTTLPLPRGDNIIGRASLAVLAKQIGDDDAQKLAHHCAGEPLYIPRCDVALRRLRDLSICDQFAGAVRTGKTAIKVVAELALANKLTDRWIWKIVKETPPDSSPTTPDLFH</sequence>
<dbReference type="Pfam" id="PF08765">
    <property type="entry name" value="Mor"/>
    <property type="match status" value="1"/>
</dbReference>
<dbReference type="OrthoDB" id="8896696at2"/>
<dbReference type="STRING" id="619304.SAMN05421760_106255"/>
<evidence type="ECO:0000313" key="2">
    <source>
        <dbReference type="EMBL" id="SIS88153.1"/>
    </source>
</evidence>
<dbReference type="EMBL" id="FTOE01000006">
    <property type="protein sequence ID" value="SIS88153.1"/>
    <property type="molecule type" value="Genomic_DNA"/>
</dbReference>
<gene>
    <name evidence="2" type="ORF">SAMN05421760_106255</name>
</gene>
<feature type="domain" description="Mor transcription activator" evidence="1">
    <location>
        <begin position="56"/>
        <end position="133"/>
    </location>
</feature>
<evidence type="ECO:0000259" key="1">
    <source>
        <dbReference type="Pfam" id="PF08765"/>
    </source>
</evidence>
<name>A0A1N7MPU1_9GAMM</name>
<dbReference type="AlphaFoldDB" id="A0A1N7MPU1"/>
<organism evidence="2 3">
    <name type="scientific">Neptunomonas antarctica</name>
    <dbReference type="NCBI Taxonomy" id="619304"/>
    <lineage>
        <taxon>Bacteria</taxon>
        <taxon>Pseudomonadati</taxon>
        <taxon>Pseudomonadota</taxon>
        <taxon>Gammaproteobacteria</taxon>
        <taxon>Oceanospirillales</taxon>
        <taxon>Oceanospirillaceae</taxon>
        <taxon>Neptunomonas</taxon>
    </lineage>
</organism>
<dbReference type="Proteomes" id="UP000185999">
    <property type="component" value="Unassembled WGS sequence"/>
</dbReference>
<proteinExistence type="predicted"/>
<protein>
    <submittedName>
        <fullName evidence="2">Mor transcription activator family protein</fullName>
    </submittedName>
</protein>
<dbReference type="InterPro" id="IPR014875">
    <property type="entry name" value="Mor_transcription_activator"/>
</dbReference>
<evidence type="ECO:0000313" key="3">
    <source>
        <dbReference type="Proteomes" id="UP000185999"/>
    </source>
</evidence>
<dbReference type="InterPro" id="IPR009057">
    <property type="entry name" value="Homeodomain-like_sf"/>
</dbReference>
<keyword evidence="3" id="KW-1185">Reference proteome</keyword>
<accession>A0A1N7MPU1</accession>
<reference evidence="3" key="1">
    <citation type="submission" date="2017-01" db="EMBL/GenBank/DDBJ databases">
        <authorList>
            <person name="Varghese N."/>
            <person name="Submissions S."/>
        </authorList>
    </citation>
    <scope>NUCLEOTIDE SEQUENCE [LARGE SCALE GENOMIC DNA]</scope>
    <source>
        <strain evidence="3">DSM 22306</strain>
    </source>
</reference>
<dbReference type="RefSeq" id="WP_054340377.1">
    <property type="nucleotide sequence ID" value="NZ_FTOE01000006.1"/>
</dbReference>